<dbReference type="Proteomes" id="UP000823749">
    <property type="component" value="Chromosome 3"/>
</dbReference>
<dbReference type="Pfam" id="PF13456">
    <property type="entry name" value="RVT_3"/>
    <property type="match status" value="1"/>
</dbReference>
<evidence type="ECO:0000313" key="2">
    <source>
        <dbReference type="EMBL" id="KAG5556850.1"/>
    </source>
</evidence>
<sequence length="68" mass="7777">MVIHLCSTENVPPWESATIFHDIHRIASGLNCKFSWISRECNKVAHWVSSQPSQLSNLCNFDLLTFES</sequence>
<evidence type="ECO:0000313" key="3">
    <source>
        <dbReference type="Proteomes" id="UP000823749"/>
    </source>
</evidence>
<name>A0AAV6KWM9_9ERIC</name>
<accession>A0AAV6KWM9</accession>
<dbReference type="InterPro" id="IPR002156">
    <property type="entry name" value="RNaseH_domain"/>
</dbReference>
<proteinExistence type="predicted"/>
<dbReference type="EMBL" id="JACTNZ010000003">
    <property type="protein sequence ID" value="KAG5556850.1"/>
    <property type="molecule type" value="Genomic_DNA"/>
</dbReference>
<dbReference type="AlphaFoldDB" id="A0AAV6KWM9"/>
<comment type="caution">
    <text evidence="2">The sequence shown here is derived from an EMBL/GenBank/DDBJ whole genome shotgun (WGS) entry which is preliminary data.</text>
</comment>
<feature type="domain" description="RNase H type-1" evidence="1">
    <location>
        <begin position="18"/>
        <end position="50"/>
    </location>
</feature>
<dbReference type="GO" id="GO:0003676">
    <property type="term" value="F:nucleic acid binding"/>
    <property type="evidence" value="ECO:0007669"/>
    <property type="project" value="InterPro"/>
</dbReference>
<organism evidence="2 3">
    <name type="scientific">Rhododendron griersonianum</name>
    <dbReference type="NCBI Taxonomy" id="479676"/>
    <lineage>
        <taxon>Eukaryota</taxon>
        <taxon>Viridiplantae</taxon>
        <taxon>Streptophyta</taxon>
        <taxon>Embryophyta</taxon>
        <taxon>Tracheophyta</taxon>
        <taxon>Spermatophyta</taxon>
        <taxon>Magnoliopsida</taxon>
        <taxon>eudicotyledons</taxon>
        <taxon>Gunneridae</taxon>
        <taxon>Pentapetalae</taxon>
        <taxon>asterids</taxon>
        <taxon>Ericales</taxon>
        <taxon>Ericaceae</taxon>
        <taxon>Ericoideae</taxon>
        <taxon>Rhodoreae</taxon>
        <taxon>Rhododendron</taxon>
    </lineage>
</organism>
<evidence type="ECO:0000259" key="1">
    <source>
        <dbReference type="Pfam" id="PF13456"/>
    </source>
</evidence>
<protein>
    <recommendedName>
        <fullName evidence="1">RNase H type-1 domain-containing protein</fullName>
    </recommendedName>
</protein>
<gene>
    <name evidence="2" type="ORF">RHGRI_007186</name>
</gene>
<reference evidence="2" key="1">
    <citation type="submission" date="2020-08" db="EMBL/GenBank/DDBJ databases">
        <title>Plant Genome Project.</title>
        <authorList>
            <person name="Zhang R.-G."/>
        </authorList>
    </citation>
    <scope>NUCLEOTIDE SEQUENCE</scope>
    <source>
        <strain evidence="2">WSP0</strain>
        <tissue evidence="2">Leaf</tissue>
    </source>
</reference>
<dbReference type="GO" id="GO:0004523">
    <property type="term" value="F:RNA-DNA hybrid ribonuclease activity"/>
    <property type="evidence" value="ECO:0007669"/>
    <property type="project" value="InterPro"/>
</dbReference>
<keyword evidence="3" id="KW-1185">Reference proteome</keyword>